<dbReference type="InterPro" id="IPR008179">
    <property type="entry name" value="HisE"/>
</dbReference>
<evidence type="ECO:0000256" key="4">
    <source>
        <dbReference type="ARBA" id="ARBA00022490"/>
    </source>
</evidence>
<evidence type="ECO:0000256" key="9">
    <source>
        <dbReference type="ARBA" id="ARBA00023102"/>
    </source>
</evidence>
<evidence type="ECO:0000256" key="8">
    <source>
        <dbReference type="ARBA" id="ARBA00022840"/>
    </source>
</evidence>
<dbReference type="SMR" id="A0A1J9YMF6"/>
<evidence type="ECO:0000313" key="17">
    <source>
        <dbReference type="Proteomes" id="UP000194422"/>
    </source>
</evidence>
<dbReference type="EMBL" id="FWZC01000044">
    <property type="protein sequence ID" value="SME17743.1"/>
    <property type="molecule type" value="Genomic_DNA"/>
</dbReference>
<dbReference type="GO" id="GO:0005737">
    <property type="term" value="C:cytoplasm"/>
    <property type="evidence" value="ECO:0007669"/>
    <property type="project" value="UniProtKB-SubCell"/>
</dbReference>
<dbReference type="NCBIfam" id="NF001611">
    <property type="entry name" value="PRK00400.1-3"/>
    <property type="match status" value="1"/>
</dbReference>
<dbReference type="GO" id="GO:0005524">
    <property type="term" value="F:ATP binding"/>
    <property type="evidence" value="ECO:0007669"/>
    <property type="project" value="UniProtKB-KW"/>
</dbReference>
<keyword evidence="6 10" id="KW-0547">Nucleotide-binding</keyword>
<evidence type="ECO:0000313" key="20">
    <source>
        <dbReference type="Proteomes" id="UP001221338"/>
    </source>
</evidence>
<dbReference type="PANTHER" id="PTHR42945:SF9">
    <property type="entry name" value="HISTIDINE BIOSYNTHESIS BIFUNCTIONAL PROTEIN HISIE"/>
    <property type="match status" value="1"/>
</dbReference>
<evidence type="ECO:0000256" key="5">
    <source>
        <dbReference type="ARBA" id="ARBA00022605"/>
    </source>
</evidence>
<keyword evidence="5 10" id="KW-0028">Amino-acid biosynthesis</keyword>
<dbReference type="Pfam" id="PF01503">
    <property type="entry name" value="PRA-PH"/>
    <property type="match status" value="1"/>
</dbReference>
<proteinExistence type="inferred from homology"/>
<evidence type="ECO:0000313" key="13">
    <source>
        <dbReference type="EMBL" id="MDG0953126.1"/>
    </source>
</evidence>
<dbReference type="InterPro" id="IPR021130">
    <property type="entry name" value="PRib-ATP_PPHydrolase-like"/>
</dbReference>
<dbReference type="Proteomes" id="UP001221338">
    <property type="component" value="Unassembled WGS sequence"/>
</dbReference>
<evidence type="ECO:0000256" key="7">
    <source>
        <dbReference type="ARBA" id="ARBA00022801"/>
    </source>
</evidence>
<gene>
    <name evidence="10 14" type="primary">hisE</name>
    <name evidence="14" type="ORF">BACERE00174_02934</name>
    <name evidence="15" type="ORF">BACERE00221_03096</name>
    <name evidence="11" type="ORF">FYW06_06935</name>
    <name evidence="16" type="ORF">P3K65_07335</name>
    <name evidence="13" type="ORF">P6U19_11045</name>
    <name evidence="12" type="ORF">P6U22_08675</name>
</gene>
<dbReference type="Proteomes" id="UP000194435">
    <property type="component" value="Unassembled WGS sequence"/>
</dbReference>
<dbReference type="Proteomes" id="UP000325411">
    <property type="component" value="Unassembled WGS sequence"/>
</dbReference>
<dbReference type="GO" id="GO:0000105">
    <property type="term" value="P:L-histidine biosynthetic process"/>
    <property type="evidence" value="ECO:0007669"/>
    <property type="project" value="UniProtKB-UniRule"/>
</dbReference>
<comment type="pathway">
    <text evidence="3 10">Amino-acid biosynthesis; L-histidine biosynthesis; L-histidine from 5-phospho-alpha-D-ribose 1-diphosphate: step 2/9.</text>
</comment>
<protein>
    <recommendedName>
        <fullName evidence="10">Phosphoribosyl-ATP pyrophosphatase</fullName>
        <shortName evidence="10">PRA-PH</shortName>
        <ecNumber evidence="10">3.6.1.31</ecNumber>
    </recommendedName>
</protein>
<dbReference type="EMBL" id="JARPRR010000007">
    <property type="protein sequence ID" value="MDG0953126.1"/>
    <property type="molecule type" value="Genomic_DNA"/>
</dbReference>
<dbReference type="Proteomes" id="UP001221092">
    <property type="component" value="Chromosome"/>
</dbReference>
<dbReference type="CDD" id="cd11534">
    <property type="entry name" value="NTP-PPase_HisIE_like"/>
    <property type="match status" value="1"/>
</dbReference>
<keyword evidence="8 10" id="KW-0067">ATP-binding</keyword>
<evidence type="ECO:0000313" key="18">
    <source>
        <dbReference type="Proteomes" id="UP000194435"/>
    </source>
</evidence>
<dbReference type="EC" id="3.6.1.31" evidence="10"/>
<organism evidence="14 17">
    <name type="scientific">Bacillus paranthracis</name>
    <dbReference type="NCBI Taxonomy" id="2026186"/>
    <lineage>
        <taxon>Bacteria</taxon>
        <taxon>Bacillati</taxon>
        <taxon>Bacillota</taxon>
        <taxon>Bacilli</taxon>
        <taxon>Bacillales</taxon>
        <taxon>Bacillaceae</taxon>
        <taxon>Bacillus</taxon>
        <taxon>Bacillus cereus group</taxon>
    </lineage>
</organism>
<evidence type="ECO:0000313" key="19">
    <source>
        <dbReference type="Proteomes" id="UP000325411"/>
    </source>
</evidence>
<dbReference type="EMBL" id="CP119629">
    <property type="protein sequence ID" value="WES08272.1"/>
    <property type="molecule type" value="Genomic_DNA"/>
</dbReference>
<reference evidence="17 18" key="1">
    <citation type="submission" date="2017-04" db="EMBL/GenBank/DDBJ databases">
        <authorList>
            <person name="Criscuolo A."/>
        </authorList>
    </citation>
    <scope>NUCLEOTIDE SEQUENCE [LARGE SCALE GENOMIC DNA]</scope>
    <source>
        <strain evidence="14">16-00174</strain>
        <strain evidence="15">16-00221</strain>
    </source>
</reference>
<comment type="catalytic activity">
    <reaction evidence="1 10">
        <text>1-(5-phospho-beta-D-ribosyl)-ATP + H2O = 1-(5-phospho-beta-D-ribosyl)-5'-AMP + diphosphate + H(+)</text>
        <dbReference type="Rhea" id="RHEA:22828"/>
        <dbReference type="ChEBI" id="CHEBI:15377"/>
        <dbReference type="ChEBI" id="CHEBI:15378"/>
        <dbReference type="ChEBI" id="CHEBI:33019"/>
        <dbReference type="ChEBI" id="CHEBI:59457"/>
        <dbReference type="ChEBI" id="CHEBI:73183"/>
        <dbReference type="EC" id="3.6.1.31"/>
    </reaction>
</comment>
<reference evidence="12 20" key="3">
    <citation type="submission" date="2023-03" db="EMBL/GenBank/DDBJ databases">
        <title>Genetic diversity of Bacillus cereus sensu lato isolates from Slovenia.</title>
        <authorList>
            <person name="Abdelli M."/>
        </authorList>
    </citation>
    <scope>NUCLEOTIDE SEQUENCE</scope>
    <source>
        <strain evidence="13">SIBC39</strain>
        <strain evidence="12 20">SIBC61B</strain>
    </source>
</reference>
<keyword evidence="4 10" id="KW-0963">Cytoplasm</keyword>
<comment type="subcellular location">
    <subcellularLocation>
        <location evidence="2 10">Cytoplasm</location>
    </subcellularLocation>
</comment>
<name>A0A1J9YMF6_9BACI</name>
<evidence type="ECO:0000256" key="1">
    <source>
        <dbReference type="ARBA" id="ARBA00001460"/>
    </source>
</evidence>
<keyword evidence="7 10" id="KW-0378">Hydrolase</keyword>
<dbReference type="PANTHER" id="PTHR42945">
    <property type="entry name" value="HISTIDINE BIOSYNTHESIS BIFUNCTIONAL PROTEIN"/>
    <property type="match status" value="1"/>
</dbReference>
<evidence type="ECO:0000256" key="2">
    <source>
        <dbReference type="ARBA" id="ARBA00004496"/>
    </source>
</evidence>
<dbReference type="AlphaFoldDB" id="A0A1J9YMF6"/>
<evidence type="ECO:0000256" key="10">
    <source>
        <dbReference type="HAMAP-Rule" id="MF_01020"/>
    </source>
</evidence>
<dbReference type="GO" id="GO:0004636">
    <property type="term" value="F:phosphoribosyl-ATP diphosphatase activity"/>
    <property type="evidence" value="ECO:0007669"/>
    <property type="project" value="UniProtKB-UniRule"/>
</dbReference>
<evidence type="ECO:0000313" key="15">
    <source>
        <dbReference type="EMBL" id="SME17743.1"/>
    </source>
</evidence>
<evidence type="ECO:0000313" key="16">
    <source>
        <dbReference type="EMBL" id="WES08272.1"/>
    </source>
</evidence>
<evidence type="ECO:0000313" key="14">
    <source>
        <dbReference type="EMBL" id="SME03739.1"/>
    </source>
</evidence>
<dbReference type="Proteomes" id="UP001216801">
    <property type="component" value="Unassembled WGS sequence"/>
</dbReference>
<keyword evidence="20" id="KW-1185">Reference proteome</keyword>
<dbReference type="RefSeq" id="WP_000786132.1">
    <property type="nucleotide sequence ID" value="NZ_BPLB01000002.1"/>
</dbReference>
<keyword evidence="9 10" id="KW-0368">Histidine biosynthesis</keyword>
<dbReference type="Proteomes" id="UP000194422">
    <property type="component" value="Unassembled WGS sequence"/>
</dbReference>
<dbReference type="EMBL" id="VXCE01000003">
    <property type="protein sequence ID" value="KAA8479330.1"/>
    <property type="molecule type" value="Genomic_DNA"/>
</dbReference>
<evidence type="ECO:0000313" key="12">
    <source>
        <dbReference type="EMBL" id="MDG0941269.1"/>
    </source>
</evidence>
<dbReference type="EMBL" id="JARPRV010000003">
    <property type="protein sequence ID" value="MDG0941269.1"/>
    <property type="molecule type" value="Genomic_DNA"/>
</dbReference>
<dbReference type="EMBL" id="FWYW01000070">
    <property type="protein sequence ID" value="SME03739.1"/>
    <property type="molecule type" value="Genomic_DNA"/>
</dbReference>
<dbReference type="Gene3D" id="1.10.287.1080">
    <property type="entry name" value="MazG-like"/>
    <property type="match status" value="1"/>
</dbReference>
<dbReference type="HAMAP" id="MF_01020">
    <property type="entry name" value="HisE"/>
    <property type="match status" value="1"/>
</dbReference>
<reference evidence="11 19" key="2">
    <citation type="submission" date="2019-09" db="EMBL/GenBank/DDBJ databases">
        <authorList>
            <person name="Geng P."/>
            <person name="Wan X."/>
            <person name="Zhou G."/>
            <person name="Yuan Z."/>
            <person name="Hu X."/>
        </authorList>
    </citation>
    <scope>NUCLEOTIDE SEQUENCE [LARGE SCALE GENOMIC DNA]</scope>
    <source>
        <strain evidence="11 19">EFR-4</strain>
    </source>
</reference>
<reference evidence="16" key="4">
    <citation type="submission" date="2023-03" db="EMBL/GenBank/DDBJ databases">
        <authorList>
            <person name="Liu Z."/>
        </authorList>
    </citation>
    <scope>NUCLEOTIDE SEQUENCE</scope>
    <source>
        <strain evidence="16">Bc006</strain>
    </source>
</reference>
<sequence>MKNAFTLLFETIKERKRNPLSESYTNYLFSKGEDKILKKIGEECTEVIIASKNNDNEELVKEMVDVMYHCFVLLAEKNISLEDIMEEVTERNGKLSRVGDRREIDTL</sequence>
<evidence type="ECO:0000256" key="3">
    <source>
        <dbReference type="ARBA" id="ARBA00005204"/>
    </source>
</evidence>
<dbReference type="SUPFAM" id="SSF101386">
    <property type="entry name" value="all-alpha NTP pyrophosphatases"/>
    <property type="match status" value="1"/>
</dbReference>
<evidence type="ECO:0000313" key="11">
    <source>
        <dbReference type="EMBL" id="KAA8479330.1"/>
    </source>
</evidence>
<dbReference type="NCBIfam" id="TIGR03188">
    <property type="entry name" value="histidine_hisI"/>
    <property type="match status" value="1"/>
</dbReference>
<dbReference type="UniPathway" id="UPA00031">
    <property type="reaction ID" value="UER00007"/>
</dbReference>
<evidence type="ECO:0000256" key="6">
    <source>
        <dbReference type="ARBA" id="ARBA00022741"/>
    </source>
</evidence>
<comment type="similarity">
    <text evidence="10">Belongs to the PRA-PH family.</text>
</comment>
<accession>A0A1J9YMF6</accession>